<protein>
    <submittedName>
        <fullName evidence="2">VOC family protein</fullName>
    </submittedName>
</protein>
<comment type="caution">
    <text evidence="2">The sequence shown here is derived from an EMBL/GenBank/DDBJ whole genome shotgun (WGS) entry which is preliminary data.</text>
</comment>
<reference evidence="2 3" key="1">
    <citation type="submission" date="2018-09" db="EMBL/GenBank/DDBJ databases">
        <title>Paenibacillus aracenensis nov. sp. isolated from a cave in southern Spain.</title>
        <authorList>
            <person name="Jurado V."/>
            <person name="Gutierrez-Patricio S."/>
            <person name="Gonzalez-Pimentel J.L."/>
            <person name="Miller A.Z."/>
            <person name="Laiz L."/>
            <person name="Saiz-Jimenez C."/>
        </authorList>
    </citation>
    <scope>NUCLEOTIDE SEQUENCE [LARGE SCALE GENOMIC DNA]</scope>
    <source>
        <strain evidence="2 3">DSM 22867</strain>
    </source>
</reference>
<dbReference type="InterPro" id="IPR037523">
    <property type="entry name" value="VOC_core"/>
</dbReference>
<dbReference type="SUPFAM" id="SSF54593">
    <property type="entry name" value="Glyoxalase/Bleomycin resistance protein/Dihydroxybiphenyl dioxygenase"/>
    <property type="match status" value="1"/>
</dbReference>
<dbReference type="PROSITE" id="PS51819">
    <property type="entry name" value="VOC"/>
    <property type="match status" value="1"/>
</dbReference>
<evidence type="ECO:0000313" key="3">
    <source>
        <dbReference type="Proteomes" id="UP000266482"/>
    </source>
</evidence>
<dbReference type="InterPro" id="IPR029068">
    <property type="entry name" value="Glyas_Bleomycin-R_OHBP_Dase"/>
</dbReference>
<keyword evidence="3" id="KW-1185">Reference proteome</keyword>
<accession>A0A3A1V0H2</accession>
<sequence>MSEHEQQAALHDHQKQVSQKPLLKKVHCNYLPVSNLQAAVNWYEEMFGLTVRKREPDGAILILGDGQWLFLLETAERKTANFRTSQWDGDNYEMFSLTFETENIVELHKRLREQGAEVAPLVDQGSCGLQFTFKDPDGNKFNVWQDAV</sequence>
<dbReference type="Gene3D" id="3.10.180.10">
    <property type="entry name" value="2,3-Dihydroxybiphenyl 1,2-Dioxygenase, domain 1"/>
    <property type="match status" value="1"/>
</dbReference>
<proteinExistence type="predicted"/>
<dbReference type="Proteomes" id="UP000266482">
    <property type="component" value="Unassembled WGS sequence"/>
</dbReference>
<dbReference type="AlphaFoldDB" id="A0A3A1V0H2"/>
<dbReference type="RefSeq" id="WP_119600345.1">
    <property type="nucleotide sequence ID" value="NZ_QXQA01000008.1"/>
</dbReference>
<dbReference type="Pfam" id="PF00903">
    <property type="entry name" value="Glyoxalase"/>
    <property type="match status" value="1"/>
</dbReference>
<evidence type="ECO:0000313" key="2">
    <source>
        <dbReference type="EMBL" id="RIX52113.1"/>
    </source>
</evidence>
<dbReference type="EMBL" id="QXQA01000008">
    <property type="protein sequence ID" value="RIX52113.1"/>
    <property type="molecule type" value="Genomic_DNA"/>
</dbReference>
<name>A0A3A1V0H2_9BACL</name>
<organism evidence="2 3">
    <name type="scientific">Paenibacillus nanensis</name>
    <dbReference type="NCBI Taxonomy" id="393251"/>
    <lineage>
        <taxon>Bacteria</taxon>
        <taxon>Bacillati</taxon>
        <taxon>Bacillota</taxon>
        <taxon>Bacilli</taxon>
        <taxon>Bacillales</taxon>
        <taxon>Paenibacillaceae</taxon>
        <taxon>Paenibacillus</taxon>
    </lineage>
</organism>
<feature type="domain" description="VOC" evidence="1">
    <location>
        <begin position="24"/>
        <end position="146"/>
    </location>
</feature>
<dbReference type="CDD" id="cd06587">
    <property type="entry name" value="VOC"/>
    <property type="match status" value="1"/>
</dbReference>
<dbReference type="OrthoDB" id="291991at2"/>
<evidence type="ECO:0000259" key="1">
    <source>
        <dbReference type="PROSITE" id="PS51819"/>
    </source>
</evidence>
<dbReference type="InterPro" id="IPR004360">
    <property type="entry name" value="Glyas_Fos-R_dOase_dom"/>
</dbReference>
<gene>
    <name evidence="2" type="ORF">D3P08_14140</name>
</gene>